<comment type="subunit">
    <text evidence="6">Homodimer.</text>
</comment>
<feature type="region of interest" description="Disordered" evidence="7">
    <location>
        <begin position="222"/>
        <end position="246"/>
    </location>
</feature>
<dbReference type="PANTHER" id="PTHR42916:SF1">
    <property type="entry name" value="PROTEIN PHYLLO, CHLOROPLASTIC"/>
    <property type="match status" value="1"/>
</dbReference>
<dbReference type="NCBIfam" id="TIGR00173">
    <property type="entry name" value="menD"/>
    <property type="match status" value="1"/>
</dbReference>
<comment type="cofactor">
    <cofactor evidence="6">
        <name>Mg(2+)</name>
        <dbReference type="ChEBI" id="CHEBI:18420"/>
    </cofactor>
    <cofactor evidence="6">
        <name>Mn(2+)</name>
        <dbReference type="ChEBI" id="CHEBI:29035"/>
    </cofactor>
</comment>
<feature type="compositionally biased region" description="Basic and acidic residues" evidence="7">
    <location>
        <begin position="604"/>
        <end position="614"/>
    </location>
</feature>
<reference evidence="9 10" key="1">
    <citation type="submission" date="2017-02" db="EMBL/GenBank/DDBJ databases">
        <authorList>
            <person name="Peterson S.W."/>
        </authorList>
    </citation>
    <scope>NUCLEOTIDE SEQUENCE [LARGE SCALE GENOMIC DNA]</scope>
    <source>
        <strain evidence="9 10">CIP104813</strain>
    </source>
</reference>
<dbReference type="AlphaFoldDB" id="A0A1X6WYQ1"/>
<feature type="compositionally biased region" description="Low complexity" evidence="7">
    <location>
        <begin position="237"/>
        <end position="246"/>
    </location>
</feature>
<feature type="region of interest" description="Disordered" evidence="7">
    <location>
        <begin position="1"/>
        <end position="38"/>
    </location>
</feature>
<comment type="pathway">
    <text evidence="6">Quinol/quinone metabolism; 1,4-dihydroxy-2-naphthoate biosynthesis; 1,4-dihydroxy-2-naphthoate from chorismate: step 2/7.</text>
</comment>
<feature type="region of interest" description="Disordered" evidence="7">
    <location>
        <begin position="595"/>
        <end position="614"/>
    </location>
</feature>
<keyword evidence="3 6" id="KW-0460">Magnesium</keyword>
<evidence type="ECO:0000256" key="4">
    <source>
        <dbReference type="ARBA" id="ARBA00023052"/>
    </source>
</evidence>
<proteinExistence type="inferred from homology"/>
<protein>
    <recommendedName>
        <fullName evidence="6">2-succinyl-5-enolpyruvyl-6-hydroxy-3-cyclohexene-1-carboxylate synthase</fullName>
        <shortName evidence="6">SEPHCHC synthase</shortName>
        <ecNumber evidence="6">2.2.1.9</ecNumber>
    </recommendedName>
    <alternativeName>
        <fullName evidence="6">Menaquinone biosynthesis protein MenD</fullName>
    </alternativeName>
</protein>
<keyword evidence="1 6" id="KW-0808">Transferase</keyword>
<dbReference type="EC" id="2.2.1.9" evidence="6"/>
<dbReference type="GO" id="GO:0000287">
    <property type="term" value="F:magnesium ion binding"/>
    <property type="evidence" value="ECO:0007669"/>
    <property type="project" value="UniProtKB-UniRule"/>
</dbReference>
<dbReference type="CDD" id="cd07037">
    <property type="entry name" value="TPP_PYR_MenD"/>
    <property type="match status" value="1"/>
</dbReference>
<sequence>MTETAPREPASSDQAASEQAPREPASRDGAATIEIPAPQGSGAVEEAVAIWRALAALGVRDAVIAPGSRSAPFVYALQDERVAASMRAHVRIDERAAAFTALGISRADPAHPGVVVTTSGTATAHLHAAVLEAHHAGIPLLVLTADRPIELRDTGANQATRQAGLYGDAVRYAVDLPAPSSGRASAVELRTAVTTIARAMAAATGEDPGPVHINVCLRDPLVPRPEHMPRPKHTLRPEPAAGDEAADPSPIVLTRRVPAAAPAPVAVPVSGRTVLVAGDGAGPVARELAERHGLPLLAEPSSGARGGAMVTGYPALLRAAMAAADHPLRPDRAIVLGHPTLSRPVVTGLLGADDVDVIVVDPTPRYADAARRARLVLPAIAPTATPETDAAQRAFLASWREADAAARPEERGELAWQVRAALAVWDAQTDDDVLVLGSSSVVRDLEQHAGPARGTVLANRGLAGIDGLVSTAGGVALARAHRPGRVRALIGDLTALHDLTGLLIGPAEARPDLDVVVLDDDGGRIFSGLEHAGAPAAVLRRFFTTPHGADIAAAAAALGAHAETVAPADLPARLGSDPGAGIRVLVVHAQASAPEDAQQIDSRLTPDAREDLLS</sequence>
<dbReference type="InterPro" id="IPR004433">
    <property type="entry name" value="MenaQ_synth_MenD"/>
</dbReference>
<comment type="catalytic activity">
    <reaction evidence="6">
        <text>isochorismate + 2-oxoglutarate + H(+) = 5-enolpyruvoyl-6-hydroxy-2-succinyl-cyclohex-3-ene-1-carboxylate + CO2</text>
        <dbReference type="Rhea" id="RHEA:25593"/>
        <dbReference type="ChEBI" id="CHEBI:15378"/>
        <dbReference type="ChEBI" id="CHEBI:16526"/>
        <dbReference type="ChEBI" id="CHEBI:16810"/>
        <dbReference type="ChEBI" id="CHEBI:29780"/>
        <dbReference type="ChEBI" id="CHEBI:58818"/>
        <dbReference type="EC" id="2.2.1.9"/>
    </reaction>
</comment>
<evidence type="ECO:0000313" key="10">
    <source>
        <dbReference type="Proteomes" id="UP000195981"/>
    </source>
</evidence>
<dbReference type="InterPro" id="IPR029061">
    <property type="entry name" value="THDP-binding"/>
</dbReference>
<dbReference type="UniPathway" id="UPA00079"/>
<evidence type="ECO:0000256" key="5">
    <source>
        <dbReference type="ARBA" id="ARBA00023211"/>
    </source>
</evidence>
<evidence type="ECO:0000256" key="6">
    <source>
        <dbReference type="HAMAP-Rule" id="MF_01659"/>
    </source>
</evidence>
<feature type="domain" description="Thiamine pyrophosphate enzyme N-terminal TPP-binding" evidence="8">
    <location>
        <begin position="49"/>
        <end position="159"/>
    </location>
</feature>
<evidence type="ECO:0000313" key="9">
    <source>
        <dbReference type="EMBL" id="SLM90917.1"/>
    </source>
</evidence>
<comment type="pathway">
    <text evidence="6">Quinol/quinone metabolism; menaquinone biosynthesis.</text>
</comment>
<dbReference type="InterPro" id="IPR012001">
    <property type="entry name" value="Thiamin_PyroP_enz_TPP-bd_dom"/>
</dbReference>
<evidence type="ECO:0000259" key="8">
    <source>
        <dbReference type="Pfam" id="PF02776"/>
    </source>
</evidence>
<dbReference type="GO" id="GO:0070204">
    <property type="term" value="F:2-succinyl-5-enolpyruvyl-6-hydroxy-3-cyclohexene-1-carboxylic-acid synthase activity"/>
    <property type="evidence" value="ECO:0007669"/>
    <property type="project" value="UniProtKB-UniRule"/>
</dbReference>
<keyword evidence="5 6" id="KW-0464">Manganese</keyword>
<name>A0A1X6WYQ1_9MICO</name>
<dbReference type="GO" id="GO:0009234">
    <property type="term" value="P:menaquinone biosynthetic process"/>
    <property type="evidence" value="ECO:0007669"/>
    <property type="project" value="UniProtKB-UniRule"/>
</dbReference>
<dbReference type="Proteomes" id="UP000195981">
    <property type="component" value="Unassembled WGS sequence"/>
</dbReference>
<dbReference type="Gene3D" id="3.40.50.970">
    <property type="match status" value="2"/>
</dbReference>
<dbReference type="RefSeq" id="WP_087103539.1">
    <property type="nucleotide sequence ID" value="NZ_FWFG01000051.1"/>
</dbReference>
<dbReference type="EMBL" id="FWFG01000051">
    <property type="protein sequence ID" value="SLM90917.1"/>
    <property type="molecule type" value="Genomic_DNA"/>
</dbReference>
<dbReference type="PIRSF" id="PIRSF004983">
    <property type="entry name" value="MenD"/>
    <property type="match status" value="1"/>
</dbReference>
<dbReference type="OrthoDB" id="9791859at2"/>
<dbReference type="GO" id="GO:0030976">
    <property type="term" value="F:thiamine pyrophosphate binding"/>
    <property type="evidence" value="ECO:0007669"/>
    <property type="project" value="UniProtKB-UniRule"/>
</dbReference>
<keyword evidence="10" id="KW-1185">Reference proteome</keyword>
<dbReference type="UniPathway" id="UPA01057">
    <property type="reaction ID" value="UER00164"/>
</dbReference>
<dbReference type="SUPFAM" id="SSF52518">
    <property type="entry name" value="Thiamin diphosphate-binding fold (THDP-binding)"/>
    <property type="match status" value="2"/>
</dbReference>
<comment type="similarity">
    <text evidence="6">Belongs to the TPP enzyme family. MenD subfamily.</text>
</comment>
<keyword evidence="4 6" id="KW-0786">Thiamine pyrophosphate</keyword>
<keyword evidence="2 6" id="KW-0479">Metal-binding</keyword>
<gene>
    <name evidence="6" type="primary">menD</name>
    <name evidence="9" type="ORF">FM110_05825</name>
</gene>
<comment type="function">
    <text evidence="6">Catalyzes the thiamine diphosphate-dependent decarboxylation of 2-oxoglutarate and the subsequent addition of the resulting succinic semialdehyde-thiamine pyrophosphate anion to isochorismate to yield 2-succinyl-5-enolpyruvyl-6-hydroxy-3-cyclohexene-1-carboxylate (SEPHCHC).</text>
</comment>
<dbReference type="GO" id="GO:0030145">
    <property type="term" value="F:manganese ion binding"/>
    <property type="evidence" value="ECO:0007669"/>
    <property type="project" value="UniProtKB-UniRule"/>
</dbReference>
<keyword evidence="6" id="KW-0474">Menaquinone biosynthesis</keyword>
<dbReference type="PANTHER" id="PTHR42916">
    <property type="entry name" value="2-SUCCINYL-5-ENOLPYRUVYL-6-HYDROXY-3-CYCLOHEXENE-1-CARBOXYLATE SYNTHASE"/>
    <property type="match status" value="1"/>
</dbReference>
<accession>A0A1X6WYQ1</accession>
<evidence type="ECO:0000256" key="3">
    <source>
        <dbReference type="ARBA" id="ARBA00022842"/>
    </source>
</evidence>
<organism evidence="9 10">
    <name type="scientific">Brachybacterium nesterenkovii</name>
    <dbReference type="NCBI Taxonomy" id="47847"/>
    <lineage>
        <taxon>Bacteria</taxon>
        <taxon>Bacillati</taxon>
        <taxon>Actinomycetota</taxon>
        <taxon>Actinomycetes</taxon>
        <taxon>Micrococcales</taxon>
        <taxon>Dermabacteraceae</taxon>
        <taxon>Brachybacterium</taxon>
    </lineage>
</organism>
<dbReference type="Pfam" id="PF02776">
    <property type="entry name" value="TPP_enzyme_N"/>
    <property type="match status" value="1"/>
</dbReference>
<dbReference type="HAMAP" id="MF_01659">
    <property type="entry name" value="MenD"/>
    <property type="match status" value="1"/>
</dbReference>
<dbReference type="Gene3D" id="3.40.50.1220">
    <property type="entry name" value="TPP-binding domain"/>
    <property type="match status" value="1"/>
</dbReference>
<evidence type="ECO:0000256" key="7">
    <source>
        <dbReference type="SAM" id="MobiDB-lite"/>
    </source>
</evidence>
<evidence type="ECO:0000256" key="2">
    <source>
        <dbReference type="ARBA" id="ARBA00022723"/>
    </source>
</evidence>
<comment type="cofactor">
    <cofactor evidence="6">
        <name>thiamine diphosphate</name>
        <dbReference type="ChEBI" id="CHEBI:58937"/>
    </cofactor>
    <text evidence="6">Binds 1 thiamine pyrophosphate per subunit.</text>
</comment>
<evidence type="ECO:0000256" key="1">
    <source>
        <dbReference type="ARBA" id="ARBA00022679"/>
    </source>
</evidence>